<feature type="compositionally biased region" description="Low complexity" evidence="17">
    <location>
        <begin position="378"/>
        <end position="389"/>
    </location>
</feature>
<dbReference type="Proteomes" id="UP001374579">
    <property type="component" value="Unassembled WGS sequence"/>
</dbReference>
<protein>
    <recommendedName>
        <fullName evidence="4 15">Diphosphomevalonate decarboxylase</fullName>
        <ecNumber evidence="3 15">4.1.1.33</ecNumber>
    </recommendedName>
</protein>
<comment type="similarity">
    <text evidence="2 15 16">Belongs to the diphosphomevalonate decarboxylase family.</text>
</comment>
<dbReference type="AlphaFoldDB" id="A0AAN9GN88"/>
<feature type="region of interest" description="Disordered" evidence="17">
    <location>
        <begin position="368"/>
        <end position="389"/>
    </location>
</feature>
<dbReference type="EMBL" id="JBAMIC010000001">
    <property type="protein sequence ID" value="KAK7114798.1"/>
    <property type="molecule type" value="Genomic_DNA"/>
</dbReference>
<dbReference type="Gene3D" id="3.30.230.10">
    <property type="match status" value="1"/>
</dbReference>
<comment type="function">
    <text evidence="1 16">Catalyzes the ATP dependent decarboxylation of (R)-5-diphosphomevalonate to form isopentenyl diphosphate (IPP). Functions in the mevalonate (MVA) pathway leading to isopentenyl diphosphate (IPP), a key precursor for the biosynthesis of isoprenoids and sterol synthesis.</text>
</comment>
<evidence type="ECO:0000256" key="11">
    <source>
        <dbReference type="ARBA" id="ARBA00023166"/>
    </source>
</evidence>
<dbReference type="GO" id="GO:0005524">
    <property type="term" value="F:ATP binding"/>
    <property type="evidence" value="ECO:0007669"/>
    <property type="project" value="UniProtKB-UniRule"/>
</dbReference>
<keyword evidence="11 16" id="KW-1207">Sterol metabolism</keyword>
<organism evidence="20 21">
    <name type="scientific">Littorina saxatilis</name>
    <dbReference type="NCBI Taxonomy" id="31220"/>
    <lineage>
        <taxon>Eukaryota</taxon>
        <taxon>Metazoa</taxon>
        <taxon>Spiralia</taxon>
        <taxon>Lophotrochozoa</taxon>
        <taxon>Mollusca</taxon>
        <taxon>Gastropoda</taxon>
        <taxon>Caenogastropoda</taxon>
        <taxon>Littorinimorpha</taxon>
        <taxon>Littorinoidea</taxon>
        <taxon>Littorinidae</taxon>
        <taxon>Littorina</taxon>
    </lineage>
</organism>
<dbReference type="PIRSF" id="PIRSF015950">
    <property type="entry name" value="Mev_P_decrbx"/>
    <property type="match status" value="1"/>
</dbReference>
<dbReference type="Pfam" id="PF18376">
    <property type="entry name" value="MDD_C"/>
    <property type="match status" value="1"/>
</dbReference>
<evidence type="ECO:0000256" key="10">
    <source>
        <dbReference type="ARBA" id="ARBA00023098"/>
    </source>
</evidence>
<evidence type="ECO:0000256" key="17">
    <source>
        <dbReference type="SAM" id="MobiDB-lite"/>
    </source>
</evidence>
<evidence type="ECO:0000256" key="8">
    <source>
        <dbReference type="ARBA" id="ARBA00022955"/>
    </source>
</evidence>
<dbReference type="GO" id="GO:0006695">
    <property type="term" value="P:cholesterol biosynthetic process"/>
    <property type="evidence" value="ECO:0007669"/>
    <property type="project" value="UniProtKB-KW"/>
</dbReference>
<dbReference type="EC" id="4.1.1.33" evidence="3 15"/>
<accession>A0AAN9GN88</accession>
<keyword evidence="16" id="KW-0153">Cholesterol metabolism</keyword>
<evidence type="ECO:0000256" key="15">
    <source>
        <dbReference type="PIRNR" id="PIRNR015950"/>
    </source>
</evidence>
<proteinExistence type="inferred from homology"/>
<evidence type="ECO:0000256" key="2">
    <source>
        <dbReference type="ARBA" id="ARBA00008831"/>
    </source>
</evidence>
<keyword evidence="9 16" id="KW-0756">Sterol biosynthesis</keyword>
<reference evidence="20 21" key="1">
    <citation type="submission" date="2024-02" db="EMBL/GenBank/DDBJ databases">
        <title>Chromosome-scale genome assembly of the rough periwinkle Littorina saxatilis.</title>
        <authorList>
            <person name="De Jode A."/>
            <person name="Faria R."/>
            <person name="Formenti G."/>
            <person name="Sims Y."/>
            <person name="Smith T.P."/>
            <person name="Tracey A."/>
            <person name="Wood J.M.D."/>
            <person name="Zagrodzka Z.B."/>
            <person name="Johannesson K."/>
            <person name="Butlin R.K."/>
            <person name="Leder E.H."/>
        </authorList>
    </citation>
    <scope>NUCLEOTIDE SEQUENCE [LARGE SCALE GENOMIC DNA]</scope>
    <source>
        <strain evidence="20">Snail1</strain>
        <tissue evidence="20">Muscle</tissue>
    </source>
</reference>
<evidence type="ECO:0000256" key="3">
    <source>
        <dbReference type="ARBA" id="ARBA00012296"/>
    </source>
</evidence>
<dbReference type="InterPro" id="IPR020568">
    <property type="entry name" value="Ribosomal_Su5_D2-typ_SF"/>
</dbReference>
<dbReference type="InterPro" id="IPR036554">
    <property type="entry name" value="GHMP_kinase_C_sf"/>
</dbReference>
<comment type="catalytic activity">
    <reaction evidence="14 15 16">
        <text>(R)-5-diphosphomevalonate + ATP = isopentenyl diphosphate + ADP + phosphate + CO2</text>
        <dbReference type="Rhea" id="RHEA:23732"/>
        <dbReference type="ChEBI" id="CHEBI:16526"/>
        <dbReference type="ChEBI" id="CHEBI:30616"/>
        <dbReference type="ChEBI" id="CHEBI:43474"/>
        <dbReference type="ChEBI" id="CHEBI:57557"/>
        <dbReference type="ChEBI" id="CHEBI:128769"/>
        <dbReference type="ChEBI" id="CHEBI:456216"/>
        <dbReference type="EC" id="4.1.1.33"/>
    </reaction>
</comment>
<name>A0AAN9GN88_9CAEN</name>
<gene>
    <name evidence="20" type="ORF">V1264_000791</name>
</gene>
<dbReference type="GO" id="GO:0005829">
    <property type="term" value="C:cytosol"/>
    <property type="evidence" value="ECO:0007669"/>
    <property type="project" value="InterPro"/>
</dbReference>
<keyword evidence="10 15" id="KW-0443">Lipid metabolism</keyword>
<evidence type="ECO:0000256" key="7">
    <source>
        <dbReference type="ARBA" id="ARBA00022840"/>
    </source>
</evidence>
<dbReference type="InterPro" id="IPR014721">
    <property type="entry name" value="Ribsml_uS5_D2-typ_fold_subgr"/>
</dbReference>
<keyword evidence="5 16" id="KW-0444">Lipid biosynthesis</keyword>
<dbReference type="InterPro" id="IPR041431">
    <property type="entry name" value="Mvd1_C"/>
</dbReference>
<keyword evidence="8 16" id="KW-0752">Steroid biosynthesis</keyword>
<dbReference type="PANTHER" id="PTHR10977:SF3">
    <property type="entry name" value="DIPHOSPHOMEVALONATE DECARBOXYLASE"/>
    <property type="match status" value="1"/>
</dbReference>
<sequence length="389" mass="43138">MDGKCCTCRAPVNIAVIKYWGKRDEKLILPVNSSLSATLGMDELHAKTSVAASSQFKDDRIWLNGKEESVSNPRIQNVLKEIRRRYAQKGDGDSAVMKVHICSENNFPTAAGLASSAAGYACMVYTLARLYGVDGELSEVARQGSGSACRSVYGGFVLWEKGQRSDGTDSLAKQIAPADHWPALRILILVVSDQKKQVGSTEGMQTTVATSELMQRRIEVVPQHTEQMIKAIKDRDFETFARITMQESNQFHAVCLDTYPPVFYLTDTSRLIIQMVHAYNTMCEKTRVAYTFDAGPNACLYLMEEDVARVVGLVNHFFPPGSDTSENFVRGRPVTLLEQPSQEELAHFQIPRSESAIKYMIHTKVGSGPEELNEEESLLTSSGLPKNLL</sequence>
<evidence type="ECO:0000313" key="20">
    <source>
        <dbReference type="EMBL" id="KAK7114798.1"/>
    </source>
</evidence>
<dbReference type="InterPro" id="IPR053859">
    <property type="entry name" value="MVD-like_N"/>
</dbReference>
<dbReference type="GO" id="GO:0019287">
    <property type="term" value="P:isopentenyl diphosphate biosynthetic process, mevalonate pathway"/>
    <property type="evidence" value="ECO:0007669"/>
    <property type="project" value="UniProtKB-UniRule"/>
</dbReference>
<evidence type="ECO:0000256" key="14">
    <source>
        <dbReference type="ARBA" id="ARBA00048154"/>
    </source>
</evidence>
<evidence type="ECO:0000256" key="6">
    <source>
        <dbReference type="ARBA" id="ARBA00022741"/>
    </source>
</evidence>
<dbReference type="InterPro" id="IPR029765">
    <property type="entry name" value="Mev_diP_decarb"/>
</dbReference>
<comment type="caution">
    <text evidence="20">The sequence shown here is derived from an EMBL/GenBank/DDBJ whole genome shotgun (WGS) entry which is preliminary data.</text>
</comment>
<dbReference type="Pfam" id="PF22700">
    <property type="entry name" value="MVD-like_N"/>
    <property type="match status" value="1"/>
</dbReference>
<feature type="domain" description="Diphosphomevalonate decarboxylase-like N-terminal" evidence="19">
    <location>
        <begin position="10"/>
        <end position="172"/>
    </location>
</feature>
<evidence type="ECO:0000256" key="12">
    <source>
        <dbReference type="ARBA" id="ARBA00023221"/>
    </source>
</evidence>
<evidence type="ECO:0000256" key="16">
    <source>
        <dbReference type="RuleBase" id="RU363086"/>
    </source>
</evidence>
<dbReference type="InterPro" id="IPR005935">
    <property type="entry name" value="Mev_decarb"/>
</dbReference>
<evidence type="ECO:0000256" key="5">
    <source>
        <dbReference type="ARBA" id="ARBA00022516"/>
    </source>
</evidence>
<keyword evidence="7 15" id="KW-0067">ATP-binding</keyword>
<keyword evidence="13 15" id="KW-0456">Lyase</keyword>
<evidence type="ECO:0000259" key="19">
    <source>
        <dbReference type="Pfam" id="PF22700"/>
    </source>
</evidence>
<dbReference type="SUPFAM" id="SSF54211">
    <property type="entry name" value="Ribosomal protein S5 domain 2-like"/>
    <property type="match status" value="1"/>
</dbReference>
<evidence type="ECO:0000256" key="9">
    <source>
        <dbReference type="ARBA" id="ARBA00023011"/>
    </source>
</evidence>
<evidence type="ECO:0000256" key="4">
    <source>
        <dbReference type="ARBA" id="ARBA00019335"/>
    </source>
</evidence>
<comment type="pathway">
    <text evidence="16">Steroid biosynthesis; cholesterol biosynthesis.</text>
</comment>
<evidence type="ECO:0000259" key="18">
    <source>
        <dbReference type="Pfam" id="PF18376"/>
    </source>
</evidence>
<evidence type="ECO:0000256" key="1">
    <source>
        <dbReference type="ARBA" id="ARBA00003812"/>
    </source>
</evidence>
<dbReference type="FunFam" id="3.30.70.890:FF:000005">
    <property type="entry name" value="Diphosphomevalonate decarboxylase"/>
    <property type="match status" value="1"/>
</dbReference>
<evidence type="ECO:0000313" key="21">
    <source>
        <dbReference type="Proteomes" id="UP001374579"/>
    </source>
</evidence>
<dbReference type="Gene3D" id="3.30.70.890">
    <property type="entry name" value="GHMP kinase, C-terminal domain"/>
    <property type="match status" value="1"/>
</dbReference>
<dbReference type="GO" id="GO:0004163">
    <property type="term" value="F:diphosphomevalonate decarboxylase activity"/>
    <property type="evidence" value="ECO:0007669"/>
    <property type="project" value="UniProtKB-UniRule"/>
</dbReference>
<dbReference type="NCBIfam" id="TIGR01240">
    <property type="entry name" value="mevDPdecarb"/>
    <property type="match status" value="1"/>
</dbReference>
<dbReference type="FunFam" id="3.30.230.10:FF:000080">
    <property type="entry name" value="Diphosphomevalonate decarboxylase"/>
    <property type="match status" value="1"/>
</dbReference>
<keyword evidence="16" id="KW-0152">Cholesterol biosynthesis</keyword>
<feature type="domain" description="Mvd1 C-terminal" evidence="18">
    <location>
        <begin position="186"/>
        <end position="371"/>
    </location>
</feature>
<keyword evidence="21" id="KW-1185">Reference proteome</keyword>
<dbReference type="SUPFAM" id="SSF55060">
    <property type="entry name" value="GHMP Kinase, C-terminal domain"/>
    <property type="match status" value="1"/>
</dbReference>
<keyword evidence="6 15" id="KW-0547">Nucleotide-binding</keyword>
<dbReference type="PANTHER" id="PTHR10977">
    <property type="entry name" value="DIPHOSPHOMEVALONATE DECARBOXYLASE"/>
    <property type="match status" value="1"/>
</dbReference>
<keyword evidence="12 16" id="KW-0753">Steroid metabolism</keyword>
<evidence type="ECO:0000256" key="13">
    <source>
        <dbReference type="ARBA" id="ARBA00023239"/>
    </source>
</evidence>